<evidence type="ECO:0000313" key="3">
    <source>
        <dbReference type="Proteomes" id="UP000664991"/>
    </source>
</evidence>
<proteinExistence type="predicted"/>
<keyword evidence="1" id="KW-1133">Transmembrane helix</keyword>
<gene>
    <name evidence="2" type="ORF">JEQ12_014479</name>
</gene>
<keyword evidence="1" id="KW-0472">Membrane</keyword>
<protein>
    <submittedName>
        <fullName evidence="2">Uncharacterized protein</fullName>
    </submittedName>
</protein>
<keyword evidence="1" id="KW-0812">Transmembrane</keyword>
<dbReference type="Proteomes" id="UP000664991">
    <property type="component" value="Unassembled WGS sequence"/>
</dbReference>
<accession>A0A836AAL0</accession>
<organism evidence="2 3">
    <name type="scientific">Ovis aries</name>
    <name type="common">Sheep</name>
    <dbReference type="NCBI Taxonomy" id="9940"/>
    <lineage>
        <taxon>Eukaryota</taxon>
        <taxon>Metazoa</taxon>
        <taxon>Chordata</taxon>
        <taxon>Craniata</taxon>
        <taxon>Vertebrata</taxon>
        <taxon>Euteleostomi</taxon>
        <taxon>Mammalia</taxon>
        <taxon>Eutheria</taxon>
        <taxon>Laurasiatheria</taxon>
        <taxon>Artiodactyla</taxon>
        <taxon>Ruminantia</taxon>
        <taxon>Pecora</taxon>
        <taxon>Bovidae</taxon>
        <taxon>Caprinae</taxon>
        <taxon>Ovis</taxon>
    </lineage>
</organism>
<feature type="transmembrane region" description="Helical" evidence="1">
    <location>
        <begin position="4053"/>
        <end position="4070"/>
    </location>
</feature>
<name>A0A836AAL0_SHEEP</name>
<comment type="caution">
    <text evidence="2">The sequence shown here is derived from an EMBL/GenBank/DDBJ whole genome shotgun (WGS) entry which is preliminary data.</text>
</comment>
<evidence type="ECO:0000256" key="1">
    <source>
        <dbReference type="SAM" id="Phobius"/>
    </source>
</evidence>
<dbReference type="EMBL" id="JAEMGP010000003">
    <property type="protein sequence ID" value="KAG5212050.1"/>
    <property type="molecule type" value="Genomic_DNA"/>
</dbReference>
<reference evidence="2 3" key="1">
    <citation type="submission" date="2020-12" db="EMBL/GenBank/DDBJ databases">
        <title>De novo assembly of Tibetan sheep genome.</title>
        <authorList>
            <person name="Li X."/>
        </authorList>
    </citation>
    <scope>NUCLEOTIDE SEQUENCE [LARGE SCALE GENOMIC DNA]</scope>
    <source>
        <tissue evidence="2">Heart</tissue>
    </source>
</reference>
<evidence type="ECO:0000313" key="2">
    <source>
        <dbReference type="EMBL" id="KAG5212050.1"/>
    </source>
</evidence>
<sequence>MGKWSLDLDHAFRLLPNFLLMIQGSLVLQRQGSLLLRIEVRWFQIGRHQSLLLQKPGQGFLHRRQVLQLLMTLLVMIQGSLLLQIKTMGKWSLDLDHAFRLLPNFLLMIQGSLVLQRQGSLLLRIEVRWFQIGRHQSLLLQKPGQGFLHRRQVLQLLMTLLVMIQGSLLLQIKTMGKWSLDLDHAFRLLPNFLLMIQGSLVLQRQGSLLLRIEVRWFQIGRHQSLLLQKPGQGFLHRRQVLQLLMTLLVMIQGSLLLQIKTMGKWSLDLDHAFRLLPNFLLMIQGSLVLQRQGSLLLRIEVRWFQIGRHQSLLLQKPGQGFLHRRQVLQLLMTLLVMIQGSLLLQIKTMGKWSLDLDHAFRLLPNFLLMIQGSLVLQRQGSLLLRIEVRWFQIGRHQSLLLQKPGQGFLHRRQVLQLLMTLLVMIQGSLLLQIKTMGKWSLDLDHAFRLLPNFLLMIQGSLVLQRQGSLLLRIEVRWFQIGRHQSLLLQKPGQGFLHRRQVLQLLMTLLVMIQGSLLLQIKTMGKWSLDLDHAFRLLPNFLLMIQGSLVLQRQGSLLLRIEVRWFQIGRHQSLLLQKPGQGFLHRRQVLQLLMTLLVMIQGSLLLQIKTMGKWSLDLDHAFRLLPNFLLMVQGSLVLQRQGSLLLRIEVRWFQIGRHQSLLLQKPGQGFLHRRQVLQLLMTLLVMIQGSLLLQIKTMGKWSLDLDHAFRLLPNFLLMIQGSLVLQRQGSLLLRIEVRWFQIGRHQSLLLQKPGQGFLHRRQVLQLLMTLLVMIQGSLLLQIKTMGKWSLDLDHAFRLLPNFLLMIQGSLVLQRQGSLLLRIEVRWFQIGRHQSLLLQKPGQGFLHRRQVLQLLMTLLVMIQGSLLLQIKTMGKWSLDLDHAFRLLPNFLLMIQGSLVLQRQGSLLLRIEVRWFQIGRHQSLLLQKPGQGFLHRRQVLQLLMTLLVMIQGSLLLQIKTMGKWSLDLDHAFRLLPNFLLMIQGSLVLQRQQLPLLLQTMGKWSLTLEHALRLPPNVLPMIRGSLVLQRQGSLLLRIEVRWFQIGRHQSLLLQKPGQGFLHRRQVLQLLMTLLVMIQGSLLLQIKTMGKWSLDLDHAFRLLPNFLLMIQGSLVLQRQGSLLLRIEVRWFQIGRHQSLLLQKPGQGFLHRRQVLQLLMTLLVMIQGSLLLQIKTMGKWSLDLDHAFRLLPNFLLMIQGSLVLQRQGSLLLRIEVRWFQIGRHQSLLLQKPGQGFLHRRQVLQLLMTLLVMIQGSLLLQIKTMGKWSLDLDHAFRLLPNFLLMIQGSLVLQRQGSLLLRIEVRWFQIGRHQSLLLQKPGQGFLHRRQVLQLLMTLLVMIQGSLLLQIKTMGKWSLDLDHAFRLLPNFLLMIQGSLVLQRQGSLLLRIEVRWFQIGRHQSLLLQKPGQGFLHRRQVLQLLMTLLVMIQGSLLLQIKTMGKWSLDLDHAFRLLPNFLLMIQGSLVLQRQGSLLLRIEVRWFQIGRHQSLLLQKPGQGFLHRRQVLQLLMTLLVMIQGSLLLQIKTMGKWSLDLDHAFRLLPNFLLMIQGSLVLQRQQLPLLLQTMGKWSLTLEHALRLPPNVLPMIRGSLVLQRQGSLLLRIEVRWFQIGRHQSLLLQKPGQGFLHRRQVLQLLMTLLVMIQGSLLLQIKTMGKWSLDLDHAFRLLPNFLLMIQGSLVLQRQGSLLLRIEVRWFQIGRHQSLLLQKPGQGFLHRRQVLQLLMTLLVMIQGSLLLQIKTMGKWSLDLDHAFRLLPNFLLMIQGSLVLQRQGSLLLRIEVRWFQIGRHQSLLLQKPGQGFLHRRQVLQLLMTLLVMIQGSLLLQIKTMGKWSLDLDHAFRLLPNFLLMIQGSLVLQRQGSLLLRIEVRWFQIGRHQSLLLQKPGQGFLHRRQVLQLLMTLLVMIQGSLLLQIKTMGKWSLDLDHAFRLLPNFLLMIQGSLVLQRQGSLLLRIEVRWFQIGRHQSLLLQKPGQGFLHRRQVLQLLMTLLVMIQGSLLLQIKTMGKWSLDLDHAFRLLPNFLLMIQGSLVLQRQGSLLLRIEVRWFQIGRHQSLLLQKPGQGFLHRRQVLQLLMTLLVMIQGSLLLQIKTMGKWSLDLDHAFRLLPNFLLMIQGSLVLQRQGSLLLRIEVRWFQIGRHQSLLLQKPGQGFLHRRQVLQLLMTLLVMIQGSLLLQIKTMGKWSLDLDHAFRLLPNFLLMIQGSLVLQRQGSLLLRIEVRWFQIGRHQSLLLQKPGQGFLHRRQVLQLLMTLLVMIQGSLLLQIKTMGKWSLDLDHAFRLLPNFLLMIQGSLVLQRQGSLLLRIEVRWFQIGRHQSLLLQKPGQGFLHRRQVLQLLMTLLVMIQGSLLLQIKTMGKWSLDLDHAFRLLPNFLLMIQGSLVLQRQGSLLLRIEVRWFQIGRHQSLLLQKPGQGFLHRRQVLQLLMTLLVMIQGSLLLQIKTMGKWSLDLDHAFRLLPNFLLMIQGSLVLQRQGSLLLRIEVRWFQIGRHQSLLLQKPGQGFLHRRQVLQLLMTLLVMIQGSLLLQIKTMGKWSLDLDHAFRLLPNFLLMIQGSLVLQRQGSLLLRIEVRWFQIGRHQSLLLQKPGQGFLHRRQVLQLLMTLLVMIQGSLLLQIKTMGKWSLDLDHAFRLLPNFLLMIQGSLVLQRQGSLLLRIEVRWFQIGRHQSLLLQKPGQGFLHRRQVLQLLMTLLVMIQGSLLLQIKTMGKWSLDLDHAFRLLPNFLLMIQGSLVLQRQGSLLLRIEVRWFQIGRHQSLLLQKPGQGFLHRRQVLQLLMTLLVMIQGSLLLQIKTMGKWSLDLDHAFRLLPNFLLMIQGSLVLQRQGSLLLRIEVRWFQIGRHQSLLLQKPGQGFLHRRQVLQLLMTLLVMIQGSLLLQIKTMGKWSLDLDHAFRLLPNFLLMIQGSLVLQRQGSLLLRIEVRWFQIGRHQSLLLQKPGQGFLHRRQVLQLLMTLLVMIQGSLLLQIKTMGKWSLDLDHAFRLLPNFLLMIQGSLVLQRQGSLLLRIEVRWFQIGRHQSLLLQKPGQGFLHRRQVLQLLMTLLVMIQGSLLLQIKTMGKWSLDLDHAFRLLPNFLLMIQGSLVLQRQGSLLLRIEVRWFQIGRHQSLLLQKPGQGFLHRRQVLQLLMTLLVMIQGSLLLQIKTMGKWSLDLDHAFRLLPNFLLMIQGSLVLQRQGSLLLRIEVRWFQIGRHQSLLLQKPGQGFLHRRQVLQLLMTLLVMIQGSLLLQIKTMGKWSLDLDHAFRLLPNFLLMIQGSLVLQRQGSLLLRIEVRWFQIGRHQSLLLQKPGQGFLHRRQVLQLLMTLLVMIQGSLLLQIKTMGKWSLDLDHAFRLLPNFLLMIQGSLVLQRQGSLLLRIEVRWFQIGRHQSLLLQKPGQGFLHRRQVLQLLMTLLVMIQGSLLLQIKTMGKWSLDLDHAFRLLPNFLLMIQGSLVLQRQGSLLLRIEVRWFQIGRHQSLLLQKPGQGFLHRRQVLQLLMTLLVMIQGSLLLQIKTMGKWSLDLDHAFRLLPNFLLMIQGSLVLQRQGSLLLRIEVRWFQIGRHQSLLLQKPGQGFLHRRQVLQLLMTLLVMIQGSLLLQIKTMGKWSLDLDHAFRLLPNFLLMIQGSLVLQRQGSLLLRIEVRWFQIGRHQSLLLQKPGQGFLHRRQVLQLLMTLLVMIQGSLLLQIKTMGKWSLDLDHAFRLLPNFLLMIQGSLVLQRQGSLLLRIEVRWFQIGRHQSLLLQKPGQGFLHRRQVLQLLMTLLVMIQGSLLLQIKTMGKWSLDLDHAFRLLPNFLLMIQGSLVLQRQGSLLLRIEVRWFQIGRHQSLLLQKPGQGFLHRRQVLQLLMTLLVMIQGSLLLQIKTMGKWSLDLDHAFRLLPNFLLMIQGSLVLQRQGSLLLRIEVRWFQIGRHQSLLLQKPGQGFLHRRQVLQLLMTLLVMIQGSLLLQIKTMGKWSLDLDHAFRLLPNFLLMIQGSLVLQRQGSLLLRIEVRWFQIGRHQSLLLQKPGQGFLHRRQVLQLLMTLLVMIQGSLLLQIKTMGKWSLDLDHAFRLLPNFLLMIQGSLVLQRQRKAHWFLILQQPSLQLQIIWQFAGNLHPLSPLLLTFLWLIQVSRVFQRRRNGCRIAQP</sequence>